<dbReference type="STRING" id="558173.CDOO_07280"/>
<dbReference type="Proteomes" id="UP000029914">
    <property type="component" value="Chromosome"/>
</dbReference>
<dbReference type="InterPro" id="IPR009003">
    <property type="entry name" value="Peptidase_S1_PA"/>
</dbReference>
<dbReference type="KEGG" id="cdo:CDOO_07280"/>
<proteinExistence type="predicted"/>
<dbReference type="eggNOG" id="COG0265">
    <property type="taxonomic scope" value="Bacteria"/>
</dbReference>
<gene>
    <name evidence="1" type="ORF">CDOO_07280</name>
</gene>
<dbReference type="EMBL" id="CP006764">
    <property type="protein sequence ID" value="AIT61074.1"/>
    <property type="molecule type" value="Genomic_DNA"/>
</dbReference>
<reference evidence="1 2" key="1">
    <citation type="submission" date="2013-09" db="EMBL/GenBank/DDBJ databases">
        <title>Complete genome sequence of Corynebacterium doosanense CAU 212(T) (=DSM 45436(T)), isolated from activated sludge.</title>
        <authorList>
            <person name="Schaffert L."/>
            <person name="Albersmeier A."/>
            <person name="Kalinowski J."/>
            <person name="Ruckert C."/>
        </authorList>
    </citation>
    <scope>NUCLEOTIDE SEQUENCE [LARGE SCALE GENOMIC DNA]</scope>
    <source>
        <strain evidence="1 2">CAU 212</strain>
    </source>
</reference>
<protein>
    <recommendedName>
        <fullName evidence="3">Trypsin-like peptidase domain-containing protein</fullName>
    </recommendedName>
</protein>
<dbReference type="RefSeq" id="WP_018021641.1">
    <property type="nucleotide sequence ID" value="NZ_AQUX01000003.1"/>
</dbReference>
<organism evidence="1 2">
    <name type="scientific">Corynebacterium doosanense CAU 212 = DSM 45436</name>
    <dbReference type="NCBI Taxonomy" id="558173"/>
    <lineage>
        <taxon>Bacteria</taxon>
        <taxon>Bacillati</taxon>
        <taxon>Actinomycetota</taxon>
        <taxon>Actinomycetes</taxon>
        <taxon>Mycobacteriales</taxon>
        <taxon>Corynebacteriaceae</taxon>
        <taxon>Corynebacterium</taxon>
    </lineage>
</organism>
<evidence type="ECO:0000313" key="1">
    <source>
        <dbReference type="EMBL" id="AIT61074.1"/>
    </source>
</evidence>
<evidence type="ECO:0008006" key="3">
    <source>
        <dbReference type="Google" id="ProtNLM"/>
    </source>
</evidence>
<dbReference type="AlphaFoldDB" id="A0A097IG18"/>
<sequence length="194" mass="21071">MRPIVGWGTMHPVRLTRRGSFCTGTLIAADLTPREQHRTRFVLTCAHFFRESDEAHVRGRGFTRRVVAVHRVPGTDIAVAEMDRPAPPTTVPRVARTPLPLGARVLTDAASGLREGRALLPLPFALSRVSTLVRPAHLLRSGAIKGDSGAAVLHEGAVYATQALVFDPGGRNLGLATVAPVAPYWHTLRCLLRR</sequence>
<evidence type="ECO:0000313" key="2">
    <source>
        <dbReference type="Proteomes" id="UP000029914"/>
    </source>
</evidence>
<dbReference type="Pfam" id="PF13365">
    <property type="entry name" value="Trypsin_2"/>
    <property type="match status" value="1"/>
</dbReference>
<name>A0A097IG18_9CORY</name>
<keyword evidence="2" id="KW-1185">Reference proteome</keyword>
<dbReference type="HOGENOM" id="CLU_116630_0_0_11"/>
<dbReference type="SUPFAM" id="SSF50494">
    <property type="entry name" value="Trypsin-like serine proteases"/>
    <property type="match status" value="1"/>
</dbReference>
<accession>A0A097IG18</accession>